<dbReference type="EMBL" id="AP014964">
    <property type="protein sequence ID" value="BAT04780.1"/>
    <property type="molecule type" value="Genomic_DNA"/>
</dbReference>
<feature type="non-terminal residue" evidence="1">
    <location>
        <position position="1"/>
    </location>
</feature>
<proteinExistence type="predicted"/>
<reference evidence="1 2" key="2">
    <citation type="journal article" date="2013" name="Plant Cell Physiol.">
        <title>Rice Annotation Project Database (RAP-DB): an integrative and interactive database for rice genomics.</title>
        <authorList>
            <person name="Sakai H."/>
            <person name="Lee S.S."/>
            <person name="Tanaka T."/>
            <person name="Numa H."/>
            <person name="Kim J."/>
            <person name="Kawahara Y."/>
            <person name="Wakimoto H."/>
            <person name="Yang C.C."/>
            <person name="Iwamoto M."/>
            <person name="Abe T."/>
            <person name="Yamada Y."/>
            <person name="Muto A."/>
            <person name="Inokuchi H."/>
            <person name="Ikemura T."/>
            <person name="Matsumoto T."/>
            <person name="Sasaki T."/>
            <person name="Itoh T."/>
        </authorList>
    </citation>
    <scope>NUCLEOTIDE SEQUENCE [LARGE SCALE GENOMIC DNA]</scope>
    <source>
        <strain evidence="2">cv. Nipponbare</strain>
    </source>
</reference>
<dbReference type="Proteomes" id="UP000059680">
    <property type="component" value="Chromosome 8"/>
</dbReference>
<keyword evidence="2" id="KW-1185">Reference proteome</keyword>
<dbReference type="PaxDb" id="39947-A0A0P0XE54"/>
<reference evidence="1 2" key="3">
    <citation type="journal article" date="2013" name="Rice">
        <title>Improvement of the Oryza sativa Nipponbare reference genome using next generation sequence and optical map data.</title>
        <authorList>
            <person name="Kawahara Y."/>
            <person name="de la Bastide M."/>
            <person name="Hamilton J.P."/>
            <person name="Kanamori H."/>
            <person name="McCombie W.R."/>
            <person name="Ouyang S."/>
            <person name="Schwartz D.C."/>
            <person name="Tanaka T."/>
            <person name="Wu J."/>
            <person name="Zhou S."/>
            <person name="Childs K.L."/>
            <person name="Davidson R.M."/>
            <person name="Lin H."/>
            <person name="Quesada-Ocampo L."/>
            <person name="Vaillancourt B."/>
            <person name="Sakai H."/>
            <person name="Lee S.S."/>
            <person name="Kim J."/>
            <person name="Numa H."/>
            <person name="Itoh T."/>
            <person name="Buell C.R."/>
            <person name="Matsumoto T."/>
        </authorList>
    </citation>
    <scope>NUCLEOTIDE SEQUENCE [LARGE SCALE GENOMIC DNA]</scope>
    <source>
        <strain evidence="2">cv. Nipponbare</strain>
    </source>
</reference>
<gene>
    <name evidence="1" type="ordered locus">Os08g0295200</name>
    <name evidence="1" type="ORF">OSNPB_080295200</name>
</gene>
<accession>A0A0P0XE54</accession>
<dbReference type="AlphaFoldDB" id="A0A0P0XE54"/>
<protein>
    <submittedName>
        <fullName evidence="1">Os08g0295200 protein</fullName>
    </submittedName>
</protein>
<reference evidence="2" key="1">
    <citation type="journal article" date="2005" name="Nature">
        <title>The map-based sequence of the rice genome.</title>
        <authorList>
            <consortium name="International rice genome sequencing project (IRGSP)"/>
            <person name="Matsumoto T."/>
            <person name="Wu J."/>
            <person name="Kanamori H."/>
            <person name="Katayose Y."/>
            <person name="Fujisawa M."/>
            <person name="Namiki N."/>
            <person name="Mizuno H."/>
            <person name="Yamamoto K."/>
            <person name="Antonio B.A."/>
            <person name="Baba T."/>
            <person name="Sakata K."/>
            <person name="Nagamura Y."/>
            <person name="Aoki H."/>
            <person name="Arikawa K."/>
            <person name="Arita K."/>
            <person name="Bito T."/>
            <person name="Chiden Y."/>
            <person name="Fujitsuka N."/>
            <person name="Fukunaka R."/>
            <person name="Hamada M."/>
            <person name="Harada C."/>
            <person name="Hayashi A."/>
            <person name="Hijishita S."/>
            <person name="Honda M."/>
            <person name="Hosokawa S."/>
            <person name="Ichikawa Y."/>
            <person name="Idonuma A."/>
            <person name="Iijima M."/>
            <person name="Ikeda M."/>
            <person name="Ikeno M."/>
            <person name="Ito K."/>
            <person name="Ito S."/>
            <person name="Ito T."/>
            <person name="Ito Y."/>
            <person name="Ito Y."/>
            <person name="Iwabuchi A."/>
            <person name="Kamiya K."/>
            <person name="Karasawa W."/>
            <person name="Kurita K."/>
            <person name="Katagiri S."/>
            <person name="Kikuta A."/>
            <person name="Kobayashi H."/>
            <person name="Kobayashi N."/>
            <person name="Machita K."/>
            <person name="Maehara T."/>
            <person name="Masukawa M."/>
            <person name="Mizubayashi T."/>
            <person name="Mukai Y."/>
            <person name="Nagasaki H."/>
            <person name="Nagata Y."/>
            <person name="Naito S."/>
            <person name="Nakashima M."/>
            <person name="Nakama Y."/>
            <person name="Nakamichi Y."/>
            <person name="Nakamura M."/>
            <person name="Meguro A."/>
            <person name="Negishi M."/>
            <person name="Ohta I."/>
            <person name="Ohta T."/>
            <person name="Okamoto M."/>
            <person name="Ono N."/>
            <person name="Saji S."/>
            <person name="Sakaguchi M."/>
            <person name="Sakai K."/>
            <person name="Shibata M."/>
            <person name="Shimokawa T."/>
            <person name="Song J."/>
            <person name="Takazaki Y."/>
            <person name="Terasawa K."/>
            <person name="Tsugane M."/>
            <person name="Tsuji K."/>
            <person name="Ueda S."/>
            <person name="Waki K."/>
            <person name="Yamagata H."/>
            <person name="Yamamoto M."/>
            <person name="Yamamoto S."/>
            <person name="Yamane H."/>
            <person name="Yoshiki S."/>
            <person name="Yoshihara R."/>
            <person name="Yukawa K."/>
            <person name="Zhong H."/>
            <person name="Yano M."/>
            <person name="Yuan Q."/>
            <person name="Ouyang S."/>
            <person name="Liu J."/>
            <person name="Jones K.M."/>
            <person name="Gansberger K."/>
            <person name="Moffat K."/>
            <person name="Hill J."/>
            <person name="Bera J."/>
            <person name="Fadrosh D."/>
            <person name="Jin S."/>
            <person name="Johri S."/>
            <person name="Kim M."/>
            <person name="Overton L."/>
            <person name="Reardon M."/>
            <person name="Tsitrin T."/>
            <person name="Vuong H."/>
            <person name="Weaver B."/>
            <person name="Ciecko A."/>
            <person name="Tallon L."/>
            <person name="Jackson J."/>
            <person name="Pai G."/>
            <person name="Aken S.V."/>
            <person name="Utterback T."/>
            <person name="Reidmuller S."/>
            <person name="Feldblyum T."/>
            <person name="Hsiao J."/>
            <person name="Zismann V."/>
            <person name="Iobst S."/>
            <person name="de Vazeille A.R."/>
            <person name="Buell C.R."/>
            <person name="Ying K."/>
            <person name="Li Y."/>
            <person name="Lu T."/>
            <person name="Huang Y."/>
            <person name="Zhao Q."/>
            <person name="Feng Q."/>
            <person name="Zhang L."/>
            <person name="Zhu J."/>
            <person name="Weng Q."/>
            <person name="Mu J."/>
            <person name="Lu Y."/>
            <person name="Fan D."/>
            <person name="Liu Y."/>
            <person name="Guan J."/>
            <person name="Zhang Y."/>
            <person name="Yu S."/>
            <person name="Liu X."/>
            <person name="Zhang Y."/>
            <person name="Hong G."/>
            <person name="Han B."/>
            <person name="Choisne N."/>
            <person name="Demange N."/>
            <person name="Orjeda G."/>
            <person name="Samain S."/>
            <person name="Cattolico L."/>
            <person name="Pelletier E."/>
            <person name="Couloux A."/>
            <person name="Segurens B."/>
            <person name="Wincker P."/>
            <person name="D'Hont A."/>
            <person name="Scarpelli C."/>
            <person name="Weissenbach J."/>
            <person name="Salanoubat M."/>
            <person name="Quetier F."/>
            <person name="Yu Y."/>
            <person name="Kim H.R."/>
            <person name="Rambo T."/>
            <person name="Currie J."/>
            <person name="Collura K."/>
            <person name="Luo M."/>
            <person name="Yang T."/>
            <person name="Ammiraju J.S.S."/>
            <person name="Engler F."/>
            <person name="Soderlund C."/>
            <person name="Wing R.A."/>
            <person name="Palmer L.E."/>
            <person name="de la Bastide M."/>
            <person name="Spiegel L."/>
            <person name="Nascimento L."/>
            <person name="Zutavern T."/>
            <person name="O'Shaughnessy A."/>
            <person name="Dike S."/>
            <person name="Dedhia N."/>
            <person name="Preston R."/>
            <person name="Balija V."/>
            <person name="McCombie W.R."/>
            <person name="Chow T."/>
            <person name="Chen H."/>
            <person name="Chung M."/>
            <person name="Chen C."/>
            <person name="Shaw J."/>
            <person name="Wu H."/>
            <person name="Hsiao K."/>
            <person name="Chao Y."/>
            <person name="Chu M."/>
            <person name="Cheng C."/>
            <person name="Hour A."/>
            <person name="Lee P."/>
            <person name="Lin S."/>
            <person name="Lin Y."/>
            <person name="Liou J."/>
            <person name="Liu S."/>
            <person name="Hsing Y."/>
            <person name="Raghuvanshi S."/>
            <person name="Mohanty A."/>
            <person name="Bharti A.K."/>
            <person name="Gaur A."/>
            <person name="Gupta V."/>
            <person name="Kumar D."/>
            <person name="Ravi V."/>
            <person name="Vij S."/>
            <person name="Kapur A."/>
            <person name="Khurana P."/>
            <person name="Khurana P."/>
            <person name="Khurana J.P."/>
            <person name="Tyagi A.K."/>
            <person name="Gaikwad K."/>
            <person name="Singh A."/>
            <person name="Dalal V."/>
            <person name="Srivastava S."/>
            <person name="Dixit A."/>
            <person name="Pal A.K."/>
            <person name="Ghazi I.A."/>
            <person name="Yadav M."/>
            <person name="Pandit A."/>
            <person name="Bhargava A."/>
            <person name="Sureshbabu K."/>
            <person name="Batra K."/>
            <person name="Sharma T.R."/>
            <person name="Mohapatra T."/>
            <person name="Singh N.K."/>
            <person name="Messing J."/>
            <person name="Nelson A.B."/>
            <person name="Fuks G."/>
            <person name="Kavchok S."/>
            <person name="Keizer G."/>
            <person name="Linton E."/>
            <person name="Llaca V."/>
            <person name="Song R."/>
            <person name="Tanyolac B."/>
            <person name="Young S."/>
            <person name="Ho-Il K."/>
            <person name="Hahn J.H."/>
            <person name="Sangsakoo G."/>
            <person name="Vanavichit A."/>
            <person name="de Mattos Luiz.A.T."/>
            <person name="Zimmer P.D."/>
            <person name="Malone G."/>
            <person name="Dellagostin O."/>
            <person name="de Oliveira A.C."/>
            <person name="Bevan M."/>
            <person name="Bancroft I."/>
            <person name="Minx P."/>
            <person name="Cordum H."/>
            <person name="Wilson R."/>
            <person name="Cheng Z."/>
            <person name="Jin W."/>
            <person name="Jiang J."/>
            <person name="Leong S.A."/>
            <person name="Iwama H."/>
            <person name="Gojobori T."/>
            <person name="Itoh T."/>
            <person name="Niimura Y."/>
            <person name="Fujii Y."/>
            <person name="Habara T."/>
            <person name="Sakai H."/>
            <person name="Sato Y."/>
            <person name="Wilson G."/>
            <person name="Kumar K."/>
            <person name="McCouch S."/>
            <person name="Juretic N."/>
            <person name="Hoen D."/>
            <person name="Wright S."/>
            <person name="Bruskiewich R."/>
            <person name="Bureau T."/>
            <person name="Miyao A."/>
            <person name="Hirochika H."/>
            <person name="Nishikawa T."/>
            <person name="Kadowaki K."/>
            <person name="Sugiura M."/>
            <person name="Burr B."/>
            <person name="Sasaki T."/>
        </authorList>
    </citation>
    <scope>NUCLEOTIDE SEQUENCE [LARGE SCALE GENOMIC DNA]</scope>
    <source>
        <strain evidence="2">cv. Nipponbare</strain>
    </source>
</reference>
<evidence type="ECO:0000313" key="2">
    <source>
        <dbReference type="Proteomes" id="UP000059680"/>
    </source>
</evidence>
<name>A0A0P0XE54_ORYSJ</name>
<dbReference type="InParanoid" id="A0A0P0XE54"/>
<dbReference type="Gramene" id="Os08t0295200-00">
    <property type="protein sequence ID" value="Os08t0295200-00"/>
    <property type="gene ID" value="Os08g0295200"/>
</dbReference>
<sequence>VRDDEGEDASNNEPTAQRVRVLPPQLLLKWPKEASFCQLLTQLVPTTRSNEENKGG</sequence>
<evidence type="ECO:0000313" key="1">
    <source>
        <dbReference type="EMBL" id="BAT04780.1"/>
    </source>
</evidence>
<organism evidence="1 2">
    <name type="scientific">Oryza sativa subsp. japonica</name>
    <name type="common">Rice</name>
    <dbReference type="NCBI Taxonomy" id="39947"/>
    <lineage>
        <taxon>Eukaryota</taxon>
        <taxon>Viridiplantae</taxon>
        <taxon>Streptophyta</taxon>
        <taxon>Embryophyta</taxon>
        <taxon>Tracheophyta</taxon>
        <taxon>Spermatophyta</taxon>
        <taxon>Magnoliopsida</taxon>
        <taxon>Liliopsida</taxon>
        <taxon>Poales</taxon>
        <taxon>Poaceae</taxon>
        <taxon>BOP clade</taxon>
        <taxon>Oryzoideae</taxon>
        <taxon>Oryzeae</taxon>
        <taxon>Oryzinae</taxon>
        <taxon>Oryza</taxon>
        <taxon>Oryza sativa</taxon>
    </lineage>
</organism>